<dbReference type="Pfam" id="PF03407">
    <property type="entry name" value="Nucleotid_trans"/>
    <property type="match status" value="1"/>
</dbReference>
<protein>
    <recommendedName>
        <fullName evidence="2">Nucleotide-diphospho-sugar transferase domain-containing protein</fullName>
    </recommendedName>
</protein>
<dbReference type="InterPro" id="IPR052636">
    <property type="entry name" value="UDP-D-xylose:L-fucose_XylT"/>
</dbReference>
<evidence type="ECO:0000256" key="1">
    <source>
        <dbReference type="SAM" id="Phobius"/>
    </source>
</evidence>
<dbReference type="Proteomes" id="UP001165060">
    <property type="component" value="Unassembled WGS sequence"/>
</dbReference>
<accession>A0ABQ6MQ79</accession>
<feature type="domain" description="Nucleotide-diphospho-sugar transferase" evidence="2">
    <location>
        <begin position="290"/>
        <end position="502"/>
    </location>
</feature>
<reference evidence="3 4" key="1">
    <citation type="journal article" date="2023" name="Commun. Biol.">
        <title>Genome analysis of Parmales, the sister group of diatoms, reveals the evolutionary specialization of diatoms from phago-mixotrophs to photoautotrophs.</title>
        <authorList>
            <person name="Ban H."/>
            <person name="Sato S."/>
            <person name="Yoshikawa S."/>
            <person name="Yamada K."/>
            <person name="Nakamura Y."/>
            <person name="Ichinomiya M."/>
            <person name="Sato N."/>
            <person name="Blanc-Mathieu R."/>
            <person name="Endo H."/>
            <person name="Kuwata A."/>
            <person name="Ogata H."/>
        </authorList>
    </citation>
    <scope>NUCLEOTIDE SEQUENCE [LARGE SCALE GENOMIC DNA]</scope>
</reference>
<dbReference type="EMBL" id="BRYB01003075">
    <property type="protein sequence ID" value="GMI30002.1"/>
    <property type="molecule type" value="Genomic_DNA"/>
</dbReference>
<evidence type="ECO:0000313" key="4">
    <source>
        <dbReference type="Proteomes" id="UP001165060"/>
    </source>
</evidence>
<evidence type="ECO:0000259" key="2">
    <source>
        <dbReference type="Pfam" id="PF03407"/>
    </source>
</evidence>
<keyword evidence="4" id="KW-1185">Reference proteome</keyword>
<feature type="transmembrane region" description="Helical" evidence="1">
    <location>
        <begin position="21"/>
        <end position="39"/>
    </location>
</feature>
<sequence length="563" mass="62386">MAGFRHHGAGPPKGYISVSKVFLFTLLTSMLSLWLGMFITSPMPSSLTAAGSAKERADLGKQLAASEARVARLNKSLEDEQRKQQKPGGATYDCPKCTKCTKCDCPEAGPPSSVPSSAQSWKVSDVSDFGKTAWGRQGMLEVEQVLDGSYGVDLGIPPLKGYRGNEQAMVMYHESAAPSSPSAPPLENCKEVDVVITKRNDKSHCLVVMEHYQAYHLHRFMRKPAKGPADMKQELRRVGRGMHDDGADDFAAPSLKGRTCPRPRMCSAAHVELLANFVCAANAKNVDTGNVVVFATDVEARTATEKLGLHVFYDEEGGFGDLPTDEAKAYGDATFTAMMYIKVLAVYLPMMLGYEVLFQDVDVVWHENPLPYFADKSRCGDFDTYFSDDGARSMRYAPFSANSGFYFLRNNDKTTYLMTSLLYAGDSIIKTHSHQQTLISILTEHNSLYGLSVKVLNTDEFPGGKQYHHEKDYMLKWMQGEVEPIMYHMCWTANKDDKILYMQQMGEWFLEEKCGGDAVRSGGSDPLACCSAEPMVKCHFKDKPSIVKCDSSPNKDKGGKSFW</sequence>
<dbReference type="PANTHER" id="PTHR47032">
    <property type="entry name" value="UDP-D-XYLOSE:L-FUCOSE ALPHA-1,3-D-XYLOSYLTRANSFERASE-RELATED"/>
    <property type="match status" value="1"/>
</dbReference>
<keyword evidence="1" id="KW-0472">Membrane</keyword>
<evidence type="ECO:0000313" key="3">
    <source>
        <dbReference type="EMBL" id="GMI30002.1"/>
    </source>
</evidence>
<keyword evidence="1" id="KW-0812">Transmembrane</keyword>
<gene>
    <name evidence="3" type="ORF">TeGR_g2536</name>
</gene>
<keyword evidence="1" id="KW-1133">Transmembrane helix</keyword>
<name>A0ABQ6MQ79_9STRA</name>
<comment type="caution">
    <text evidence="3">The sequence shown here is derived from an EMBL/GenBank/DDBJ whole genome shotgun (WGS) entry which is preliminary data.</text>
</comment>
<dbReference type="PANTHER" id="PTHR47032:SF1">
    <property type="entry name" value="UDP-D-XYLOSE:L-FUCOSE ALPHA-1,3-D-XYLOSYLTRANSFERASE-RELATED"/>
    <property type="match status" value="1"/>
</dbReference>
<proteinExistence type="predicted"/>
<organism evidence="3 4">
    <name type="scientific">Tetraparma gracilis</name>
    <dbReference type="NCBI Taxonomy" id="2962635"/>
    <lineage>
        <taxon>Eukaryota</taxon>
        <taxon>Sar</taxon>
        <taxon>Stramenopiles</taxon>
        <taxon>Ochrophyta</taxon>
        <taxon>Bolidophyceae</taxon>
        <taxon>Parmales</taxon>
        <taxon>Triparmaceae</taxon>
        <taxon>Tetraparma</taxon>
    </lineage>
</organism>
<dbReference type="InterPro" id="IPR005069">
    <property type="entry name" value="Nucl-diP-sugar_transferase"/>
</dbReference>